<feature type="compositionally biased region" description="Basic and acidic residues" evidence="1">
    <location>
        <begin position="443"/>
        <end position="453"/>
    </location>
</feature>
<accession>A0ABV8VEX6</accession>
<feature type="compositionally biased region" description="Polar residues" evidence="1">
    <location>
        <begin position="775"/>
        <end position="788"/>
    </location>
</feature>
<proteinExistence type="predicted"/>
<feature type="compositionally biased region" description="Basic and acidic residues" evidence="1">
    <location>
        <begin position="388"/>
        <end position="398"/>
    </location>
</feature>
<evidence type="ECO:0000313" key="3">
    <source>
        <dbReference type="Proteomes" id="UP001595844"/>
    </source>
</evidence>
<protein>
    <submittedName>
        <fullName evidence="2">Uncharacterized protein</fullName>
    </submittedName>
</protein>
<dbReference type="Proteomes" id="UP001595844">
    <property type="component" value="Unassembled WGS sequence"/>
</dbReference>
<dbReference type="RefSeq" id="WP_378559888.1">
    <property type="nucleotide sequence ID" value="NZ_JBHSDL010000014.1"/>
</dbReference>
<feature type="region of interest" description="Disordered" evidence="1">
    <location>
        <begin position="971"/>
        <end position="992"/>
    </location>
</feature>
<sequence>MNQAEHDESIGSMLAGIASALRDVSEKLDVVAARVQQEVPTFPVDEDVPDQIRIRRLESWAFHASQDIARLSSRLDALDGSDPEPSGQRPTRGSRSRREVREAAERADAAREESEPPAAQNRPPLERRQSPTRSVPDHLGDPTWPITATPVPRTTFEPPSSGIDTPGDGANGESTAERTTDAVTAASMVGIPVGRADAAGSVSLDISGSAGQRKVPTAGGPVNGSTGGAHETSATRRSSSTHESTDPVGRKMPAVNGNGTVPGTDDADRPRTAEIGGTLVRGGTATNGAGTPGRAEISGRRHVSGDAGRDRQERGREAAPAHRSDAEPGGAGTHLPSGTQRADSAALPVSSGGGTDPRGAHSANGRPAHNGELNGSVARYSDAPPARPVRETAGEHGETNGSVAGRGDTPAVRHGRDTADGHNEINRPAAQQSDAPPVRHGHNTAEGHDETHRPPARQSDASGGRQGHESADVSDSFAGRGSTVRQGGETVGEIGEEAGADRSTGRLAGGASGSPVPQRLSGHVDDVPSGFRVSSGRRFSTPDAPIDDAVVEARVERAAASAPDRIEPGGRADIDDDVRDGDPVHRDTDVRAGAHPTVHEPTSHRAPDHADPAADRESGIERARPVGKPTEIAGQAETRGVSSDAMADARSGLTDGEHVRSRTNGHAVNGFADQADSGTDAPVGGSTNGIHWAFAEDPASTPAPPVRNGRPGNGFTNDSAHRAEVFHDFTPRDRLTTDFAADTTPPAPPTRLSPPKNQAPPPSSTTPPATEYVSPGSTPMNSAPQTAPFSAGFASAPQEQSTPADPAPDSAAHSAHADTTGPATYGQPANDYRGFDTPGHGARADIGEPTNNHHRSGHEASGPPTVDLPTGRGSTAPESTPSTSTPWPAGPDSEGRAAEHRATPQAQPPVHERPTSLPASGPISSERAVSDPAPPTATDAAGITVTGTYRAIDMESAAHVDQLQAMLDELKRSAGLPPGRRDVFGPPTRDAD</sequence>
<feature type="compositionally biased region" description="Low complexity" evidence="1">
    <location>
        <begin position="874"/>
        <end position="887"/>
    </location>
</feature>
<gene>
    <name evidence="2" type="ORF">ACFO5K_10805</name>
</gene>
<feature type="compositionally biased region" description="Basic and acidic residues" evidence="1">
    <location>
        <begin position="564"/>
        <end position="573"/>
    </location>
</feature>
<keyword evidence="3" id="KW-1185">Reference proteome</keyword>
<name>A0ABV8VEX6_9NOCA</name>
<feature type="compositionally biased region" description="Basic and acidic residues" evidence="1">
    <location>
        <begin position="979"/>
        <end position="992"/>
    </location>
</feature>
<organism evidence="2 3">
    <name type="scientific">Nocardia halotolerans</name>
    <dbReference type="NCBI Taxonomy" id="1755878"/>
    <lineage>
        <taxon>Bacteria</taxon>
        <taxon>Bacillati</taxon>
        <taxon>Actinomycetota</taxon>
        <taxon>Actinomycetes</taxon>
        <taxon>Mycobacteriales</taxon>
        <taxon>Nocardiaceae</taxon>
        <taxon>Nocardia</taxon>
    </lineage>
</organism>
<feature type="compositionally biased region" description="Low complexity" evidence="1">
    <location>
        <begin position="282"/>
        <end position="295"/>
    </location>
</feature>
<dbReference type="EMBL" id="JBHSDL010000014">
    <property type="protein sequence ID" value="MFC4374586.1"/>
    <property type="molecule type" value="Genomic_DNA"/>
</dbReference>
<feature type="compositionally biased region" description="Low complexity" evidence="1">
    <location>
        <begin position="529"/>
        <end position="539"/>
    </location>
</feature>
<evidence type="ECO:0000313" key="2">
    <source>
        <dbReference type="EMBL" id="MFC4374586.1"/>
    </source>
</evidence>
<feature type="compositionally biased region" description="Pro residues" evidence="1">
    <location>
        <begin position="745"/>
        <end position="765"/>
    </location>
</feature>
<feature type="compositionally biased region" description="Low complexity" evidence="1">
    <location>
        <begin position="801"/>
        <end position="820"/>
    </location>
</feature>
<feature type="compositionally biased region" description="Basic and acidic residues" evidence="1">
    <location>
        <begin position="580"/>
        <end position="624"/>
    </location>
</feature>
<evidence type="ECO:0000256" key="1">
    <source>
        <dbReference type="SAM" id="MobiDB-lite"/>
    </source>
</evidence>
<comment type="caution">
    <text evidence="2">The sequence shown here is derived from an EMBL/GenBank/DDBJ whole genome shotgun (WGS) entry which is preliminary data.</text>
</comment>
<feature type="compositionally biased region" description="Basic and acidic residues" evidence="1">
    <location>
        <begin position="893"/>
        <end position="902"/>
    </location>
</feature>
<feature type="compositionally biased region" description="Basic and acidic residues" evidence="1">
    <location>
        <begin position="719"/>
        <end position="736"/>
    </location>
</feature>
<feature type="compositionally biased region" description="Basic and acidic residues" evidence="1">
    <location>
        <begin position="96"/>
        <end position="114"/>
    </location>
</feature>
<feature type="region of interest" description="Disordered" evidence="1">
    <location>
        <begin position="75"/>
        <end position="181"/>
    </location>
</feature>
<feature type="compositionally biased region" description="Basic and acidic residues" evidence="1">
    <location>
        <begin position="297"/>
        <end position="326"/>
    </location>
</feature>
<feature type="region of interest" description="Disordered" evidence="1">
    <location>
        <begin position="207"/>
        <end position="942"/>
    </location>
</feature>
<feature type="compositionally biased region" description="Basic and acidic residues" evidence="1">
    <location>
        <begin position="124"/>
        <end position="140"/>
    </location>
</feature>
<reference evidence="3" key="1">
    <citation type="journal article" date="2019" name="Int. J. Syst. Evol. Microbiol.">
        <title>The Global Catalogue of Microorganisms (GCM) 10K type strain sequencing project: providing services to taxonomists for standard genome sequencing and annotation.</title>
        <authorList>
            <consortium name="The Broad Institute Genomics Platform"/>
            <consortium name="The Broad Institute Genome Sequencing Center for Infectious Disease"/>
            <person name="Wu L."/>
            <person name="Ma J."/>
        </authorList>
    </citation>
    <scope>NUCLEOTIDE SEQUENCE [LARGE SCALE GENOMIC DNA]</scope>
    <source>
        <strain evidence="3">IBRC-M 10490</strain>
    </source>
</reference>
<feature type="compositionally biased region" description="Basic and acidic residues" evidence="1">
    <location>
        <begin position="414"/>
        <end position="425"/>
    </location>
</feature>